<dbReference type="AlphaFoldDB" id="A0A2W7HTE4"/>
<accession>A0A2W7HTE4</accession>
<organism evidence="2 3">
    <name type="scientific">Humitalea rosea</name>
    <dbReference type="NCBI Taxonomy" id="990373"/>
    <lineage>
        <taxon>Bacteria</taxon>
        <taxon>Pseudomonadati</taxon>
        <taxon>Pseudomonadota</taxon>
        <taxon>Alphaproteobacteria</taxon>
        <taxon>Acetobacterales</taxon>
        <taxon>Roseomonadaceae</taxon>
        <taxon>Humitalea</taxon>
    </lineage>
</organism>
<dbReference type="InterPro" id="IPR027417">
    <property type="entry name" value="P-loop_NTPase"/>
</dbReference>
<evidence type="ECO:0000256" key="1">
    <source>
        <dbReference type="SAM" id="MobiDB-lite"/>
    </source>
</evidence>
<evidence type="ECO:0008006" key="4">
    <source>
        <dbReference type="Google" id="ProtNLM"/>
    </source>
</evidence>
<reference evidence="2 3" key="1">
    <citation type="submission" date="2018-06" db="EMBL/GenBank/DDBJ databases">
        <title>Genomic Encyclopedia of Archaeal and Bacterial Type Strains, Phase II (KMG-II): from individual species to whole genera.</title>
        <authorList>
            <person name="Goeker M."/>
        </authorList>
    </citation>
    <scope>NUCLEOTIDE SEQUENCE [LARGE SCALE GENOMIC DNA]</scope>
    <source>
        <strain evidence="2 3">DSM 24525</strain>
    </source>
</reference>
<comment type="caution">
    <text evidence="2">The sequence shown here is derived from an EMBL/GenBank/DDBJ whole genome shotgun (WGS) entry which is preliminary data.</text>
</comment>
<sequence>MATGAPDPGGRRLGAVQAPPPAPLAKQGAALRRCLVLGPLRLHLDFASPALAAIFGDALAVQQTDADPPVADVQDWQLTVAAGTPAPAQVPAGAGGEMRLLADADTYALWMGRHAPVLHMVDRRRRQALYWVADPAAVPAWERSRPFLPILQAMLDETPWIAVHGAAIACRAGAGHRAVLLAGAGHAGKTSLSLAGLATGWRFAGDDFVLLRTDDRPAVAPLYATARLRDDMLAQFAALLPARREISEEQGERRHELSLAGRGSIGGAPLGALLLLERRGAAAPLLAPVTRSALLQGLAATTAVATPGHAAARTGKLLRLLGGTGPARRFDPGPDFPAALSALRALLA</sequence>
<protein>
    <recommendedName>
        <fullName evidence="4">Hpr(Ser) kinase/phosphatase</fullName>
    </recommendedName>
</protein>
<proteinExistence type="predicted"/>
<evidence type="ECO:0000313" key="3">
    <source>
        <dbReference type="Proteomes" id="UP000249688"/>
    </source>
</evidence>
<dbReference type="Gene3D" id="3.40.50.300">
    <property type="entry name" value="P-loop containing nucleotide triphosphate hydrolases"/>
    <property type="match status" value="1"/>
</dbReference>
<dbReference type="Proteomes" id="UP000249688">
    <property type="component" value="Unassembled WGS sequence"/>
</dbReference>
<feature type="region of interest" description="Disordered" evidence="1">
    <location>
        <begin position="1"/>
        <end position="21"/>
    </location>
</feature>
<keyword evidence="3" id="KW-1185">Reference proteome</keyword>
<name>A0A2W7HTE4_9PROT</name>
<evidence type="ECO:0000313" key="2">
    <source>
        <dbReference type="EMBL" id="PZW36954.1"/>
    </source>
</evidence>
<gene>
    <name evidence="2" type="ORF">C8P66_1516</name>
</gene>
<dbReference type="EMBL" id="QKYU01000051">
    <property type="protein sequence ID" value="PZW36954.1"/>
    <property type="molecule type" value="Genomic_DNA"/>
</dbReference>